<name>A0A7Z7J0A4_XANCH</name>
<dbReference type="Proteomes" id="UP000234345">
    <property type="component" value="Unassembled WGS sequence"/>
</dbReference>
<comment type="caution">
    <text evidence="2">The sequence shown here is derived from an EMBL/GenBank/DDBJ whole genome shotgun (WGS) entry which is preliminary data.</text>
</comment>
<evidence type="ECO:0000313" key="2">
    <source>
        <dbReference type="EMBL" id="SOO23483.1"/>
    </source>
</evidence>
<feature type="region of interest" description="Disordered" evidence="1">
    <location>
        <begin position="1"/>
        <end position="23"/>
    </location>
</feature>
<evidence type="ECO:0000313" key="3">
    <source>
        <dbReference type="Proteomes" id="UP000234345"/>
    </source>
</evidence>
<gene>
    <name evidence="2" type="ORF">XFF6991_280142</name>
</gene>
<reference evidence="2 3" key="1">
    <citation type="submission" date="2017-10" db="EMBL/GenBank/DDBJ databases">
        <authorList>
            <person name="Regsiter A."/>
            <person name="William W."/>
        </authorList>
    </citation>
    <scope>NUCLEOTIDE SEQUENCE [LARGE SCALE GENOMIC DNA]</scope>
    <source>
        <strain evidence="2 3">CFBP6991</strain>
    </source>
</reference>
<dbReference type="RefSeq" id="WP_145958288.1">
    <property type="nucleotide sequence ID" value="NZ_OCZC01000054.1"/>
</dbReference>
<sequence length="84" mass="9563">MKHLMKNRMKKPTLPPVPKPGEMLSLESIRKTPQMPGGVRFLKAQRHKLQTMRDEIQQSFNAQLAQIDEVIMRVDLVVDGGINA</sequence>
<proteinExistence type="predicted"/>
<accession>A0A7Z7J0A4</accession>
<dbReference type="EMBL" id="OCZC01000054">
    <property type="protein sequence ID" value="SOO23483.1"/>
    <property type="molecule type" value="Genomic_DNA"/>
</dbReference>
<dbReference type="AlphaFoldDB" id="A0A7Z7J0A4"/>
<organism evidence="2 3">
    <name type="scientific">Xanthomonas campestris pv. phaseoli</name>
    <dbReference type="NCBI Taxonomy" id="317013"/>
    <lineage>
        <taxon>Bacteria</taxon>
        <taxon>Pseudomonadati</taxon>
        <taxon>Pseudomonadota</taxon>
        <taxon>Gammaproteobacteria</taxon>
        <taxon>Lysobacterales</taxon>
        <taxon>Lysobacteraceae</taxon>
        <taxon>Xanthomonas</taxon>
    </lineage>
</organism>
<protein>
    <submittedName>
        <fullName evidence="2">Uncharacterized protein</fullName>
    </submittedName>
</protein>
<evidence type="ECO:0000256" key="1">
    <source>
        <dbReference type="SAM" id="MobiDB-lite"/>
    </source>
</evidence>
<feature type="compositionally biased region" description="Basic residues" evidence="1">
    <location>
        <begin position="1"/>
        <end position="11"/>
    </location>
</feature>